<feature type="region of interest" description="Disordered" evidence="1">
    <location>
        <begin position="61"/>
        <end position="85"/>
    </location>
</feature>
<feature type="transmembrane region" description="Helical" evidence="2">
    <location>
        <begin position="35"/>
        <end position="56"/>
    </location>
</feature>
<keyword evidence="2" id="KW-0812">Transmembrane</keyword>
<evidence type="ECO:0000313" key="4">
    <source>
        <dbReference type="Proteomes" id="UP000886520"/>
    </source>
</evidence>
<protein>
    <submittedName>
        <fullName evidence="3">Uncharacterized protein</fullName>
    </submittedName>
</protein>
<organism evidence="3 4">
    <name type="scientific">Adiantum capillus-veneris</name>
    <name type="common">Maidenhair fern</name>
    <dbReference type="NCBI Taxonomy" id="13818"/>
    <lineage>
        <taxon>Eukaryota</taxon>
        <taxon>Viridiplantae</taxon>
        <taxon>Streptophyta</taxon>
        <taxon>Embryophyta</taxon>
        <taxon>Tracheophyta</taxon>
        <taxon>Polypodiopsida</taxon>
        <taxon>Polypodiidae</taxon>
        <taxon>Polypodiales</taxon>
        <taxon>Pteridineae</taxon>
        <taxon>Pteridaceae</taxon>
        <taxon>Vittarioideae</taxon>
        <taxon>Adiantum</taxon>
    </lineage>
</organism>
<feature type="compositionally biased region" description="Basic and acidic residues" evidence="1">
    <location>
        <begin position="68"/>
        <end position="85"/>
    </location>
</feature>
<reference evidence="3" key="1">
    <citation type="submission" date="2021-01" db="EMBL/GenBank/DDBJ databases">
        <title>Adiantum capillus-veneris genome.</title>
        <authorList>
            <person name="Fang Y."/>
            <person name="Liao Q."/>
        </authorList>
    </citation>
    <scope>NUCLEOTIDE SEQUENCE</scope>
    <source>
        <strain evidence="3">H3</strain>
        <tissue evidence="3">Leaf</tissue>
    </source>
</reference>
<comment type="caution">
    <text evidence="3">The sequence shown here is derived from an EMBL/GenBank/DDBJ whole genome shotgun (WGS) entry which is preliminary data.</text>
</comment>
<keyword evidence="2" id="KW-0472">Membrane</keyword>
<sequence length="85" mass="9497">MLQLHNDFLYSCRRLPHPHSACFGPLRSPELDDPALWIAPIFGVAAAAAIVIYTWLAAASPTEPTSQYEKRREESKTTVKGRSEN</sequence>
<dbReference type="AlphaFoldDB" id="A0A9D4UBY1"/>
<dbReference type="EMBL" id="JABFUD020000019">
    <property type="protein sequence ID" value="KAI5065203.1"/>
    <property type="molecule type" value="Genomic_DNA"/>
</dbReference>
<gene>
    <name evidence="3" type="ORF">GOP47_0019898</name>
</gene>
<evidence type="ECO:0000256" key="1">
    <source>
        <dbReference type="SAM" id="MobiDB-lite"/>
    </source>
</evidence>
<proteinExistence type="predicted"/>
<name>A0A9D4UBY1_ADICA</name>
<dbReference type="Proteomes" id="UP000886520">
    <property type="component" value="Chromosome 19"/>
</dbReference>
<evidence type="ECO:0000313" key="3">
    <source>
        <dbReference type="EMBL" id="KAI5065203.1"/>
    </source>
</evidence>
<evidence type="ECO:0000256" key="2">
    <source>
        <dbReference type="SAM" id="Phobius"/>
    </source>
</evidence>
<accession>A0A9D4UBY1</accession>
<keyword evidence="2" id="KW-1133">Transmembrane helix</keyword>
<keyword evidence="4" id="KW-1185">Reference proteome</keyword>